<evidence type="ECO:0000313" key="3">
    <source>
        <dbReference type="Proteomes" id="UP000050761"/>
    </source>
</evidence>
<name>A0A183G875_HELPZ</name>
<evidence type="ECO:0000313" key="2">
    <source>
        <dbReference type="EMBL" id="VDP10530.1"/>
    </source>
</evidence>
<feature type="signal peptide" evidence="1">
    <location>
        <begin position="1"/>
        <end position="34"/>
    </location>
</feature>
<dbReference type="WBParaSite" id="HPBE_0001804801-mRNA-1">
    <property type="protein sequence ID" value="HPBE_0001804801-mRNA-1"/>
    <property type="gene ID" value="HPBE_0001804801"/>
</dbReference>
<dbReference type="AlphaFoldDB" id="A0A183G875"/>
<reference evidence="2 3" key="1">
    <citation type="submission" date="2018-11" db="EMBL/GenBank/DDBJ databases">
        <authorList>
            <consortium name="Pathogen Informatics"/>
        </authorList>
    </citation>
    <scope>NUCLEOTIDE SEQUENCE [LARGE SCALE GENOMIC DNA]</scope>
</reference>
<sequence>MTDFEPLMAPDLLTNPILLVSLCDWIFLPALCYGEDVGRHCCYVKDAKDNAQIARVISAEIGKLYIGPNFAASG</sequence>
<evidence type="ECO:0000313" key="4">
    <source>
        <dbReference type="WBParaSite" id="HPBE_0001804801-mRNA-1"/>
    </source>
</evidence>
<accession>A0A3P8B0S2</accession>
<protein>
    <submittedName>
        <fullName evidence="4">Oxidoreductase</fullName>
    </submittedName>
</protein>
<keyword evidence="1" id="KW-0732">Signal</keyword>
<keyword evidence="3" id="KW-1185">Reference proteome</keyword>
<feature type="chain" id="PRO_5044551917" evidence="1">
    <location>
        <begin position="35"/>
        <end position="74"/>
    </location>
</feature>
<reference evidence="4" key="2">
    <citation type="submission" date="2019-09" db="UniProtKB">
        <authorList>
            <consortium name="WormBaseParasite"/>
        </authorList>
    </citation>
    <scope>IDENTIFICATION</scope>
</reference>
<evidence type="ECO:0000256" key="1">
    <source>
        <dbReference type="SAM" id="SignalP"/>
    </source>
</evidence>
<proteinExistence type="predicted"/>
<dbReference type="Proteomes" id="UP000050761">
    <property type="component" value="Unassembled WGS sequence"/>
</dbReference>
<dbReference type="EMBL" id="UZAH01030430">
    <property type="protein sequence ID" value="VDP10530.1"/>
    <property type="molecule type" value="Genomic_DNA"/>
</dbReference>
<organism evidence="3 4">
    <name type="scientific">Heligmosomoides polygyrus</name>
    <name type="common">Parasitic roundworm</name>
    <dbReference type="NCBI Taxonomy" id="6339"/>
    <lineage>
        <taxon>Eukaryota</taxon>
        <taxon>Metazoa</taxon>
        <taxon>Ecdysozoa</taxon>
        <taxon>Nematoda</taxon>
        <taxon>Chromadorea</taxon>
        <taxon>Rhabditida</taxon>
        <taxon>Rhabditina</taxon>
        <taxon>Rhabditomorpha</taxon>
        <taxon>Strongyloidea</taxon>
        <taxon>Heligmosomidae</taxon>
        <taxon>Heligmosomoides</taxon>
    </lineage>
</organism>
<gene>
    <name evidence="2" type="ORF">HPBE_LOCUS18047</name>
</gene>
<accession>A0A183G875</accession>